<evidence type="ECO:0000313" key="5">
    <source>
        <dbReference type="Proteomes" id="UP000480684"/>
    </source>
</evidence>
<feature type="domain" description="Outer membrane protein beta-barrel" evidence="3">
    <location>
        <begin position="8"/>
        <end position="209"/>
    </location>
</feature>
<keyword evidence="5" id="KW-1185">Reference proteome</keyword>
<protein>
    <submittedName>
        <fullName evidence="4">Porin family protein</fullName>
    </submittedName>
</protein>
<reference evidence="4 5" key="1">
    <citation type="submission" date="2020-02" db="EMBL/GenBank/DDBJ databases">
        <authorList>
            <person name="Dziuba M."/>
            <person name="Kuznetsov B."/>
            <person name="Mardanov A."/>
            <person name="Ravin N."/>
            <person name="Grouzdev D."/>
        </authorList>
    </citation>
    <scope>NUCLEOTIDE SEQUENCE [LARGE SCALE GENOMIC DNA]</scope>
    <source>
        <strain evidence="4 5">SpK</strain>
    </source>
</reference>
<comment type="caution">
    <text evidence="4">The sequence shown here is derived from an EMBL/GenBank/DDBJ whole genome shotgun (WGS) entry which is preliminary data.</text>
</comment>
<sequence>MKFIKFLAVAALTALPGVAQAQWYMGADAGVNFLQDSDLKSDAFNNDMKVGNDTGYAVQMHGGYGFKASSFGTPRLEGELAYRSSGLKSLTDIDGKLSGHTSSLSLMANGVYQFLPKSKWHPFVGVGIGMSRIGVDWKSPNGKLVDDTDIVFAYQGFAGVSYDIAKNWELSAQYRYFGTQDPEFKDTDSDKVKGEYSSHAILAGFTYKFRK</sequence>
<dbReference type="SUPFAM" id="SSF56925">
    <property type="entry name" value="OMPA-like"/>
    <property type="match status" value="1"/>
</dbReference>
<dbReference type="RefSeq" id="WP_163683101.1">
    <property type="nucleotide sequence ID" value="NZ_JAAIYP010000047.1"/>
</dbReference>
<accession>A0A7C9V2F8</accession>
<evidence type="ECO:0000256" key="2">
    <source>
        <dbReference type="SAM" id="SignalP"/>
    </source>
</evidence>
<feature type="signal peptide" evidence="2">
    <location>
        <begin position="1"/>
        <end position="21"/>
    </location>
</feature>
<dbReference type="Proteomes" id="UP000480684">
    <property type="component" value="Unassembled WGS sequence"/>
</dbReference>
<evidence type="ECO:0000256" key="1">
    <source>
        <dbReference type="ARBA" id="ARBA00022729"/>
    </source>
</evidence>
<dbReference type="EMBL" id="JAAIYP010000047">
    <property type="protein sequence ID" value="NFV82251.1"/>
    <property type="molecule type" value="Genomic_DNA"/>
</dbReference>
<evidence type="ECO:0000259" key="3">
    <source>
        <dbReference type="Pfam" id="PF13505"/>
    </source>
</evidence>
<dbReference type="Pfam" id="PF13505">
    <property type="entry name" value="OMP_b-brl"/>
    <property type="match status" value="1"/>
</dbReference>
<gene>
    <name evidence="4" type="ORF">G4223_19245</name>
</gene>
<name>A0A7C9V2F8_9PROT</name>
<dbReference type="InterPro" id="IPR027385">
    <property type="entry name" value="Beta-barrel_OMP"/>
</dbReference>
<organism evidence="4 5">
    <name type="scientific">Magnetospirillum aberrantis SpK</name>
    <dbReference type="NCBI Taxonomy" id="908842"/>
    <lineage>
        <taxon>Bacteria</taxon>
        <taxon>Pseudomonadati</taxon>
        <taxon>Pseudomonadota</taxon>
        <taxon>Alphaproteobacteria</taxon>
        <taxon>Rhodospirillales</taxon>
        <taxon>Rhodospirillaceae</taxon>
        <taxon>Magnetospirillum</taxon>
    </lineage>
</organism>
<dbReference type="InterPro" id="IPR011250">
    <property type="entry name" value="OMP/PagP_B-barrel"/>
</dbReference>
<feature type="chain" id="PRO_5028880830" evidence="2">
    <location>
        <begin position="22"/>
        <end position="211"/>
    </location>
</feature>
<keyword evidence="1 2" id="KW-0732">Signal</keyword>
<dbReference type="AlphaFoldDB" id="A0A7C9V2F8"/>
<evidence type="ECO:0000313" key="4">
    <source>
        <dbReference type="EMBL" id="NFV82251.1"/>
    </source>
</evidence>
<proteinExistence type="predicted"/>
<dbReference type="Gene3D" id="2.40.160.20">
    <property type="match status" value="1"/>
</dbReference>